<name>A0A8K0V506_9ENTR</name>
<feature type="transmembrane region" description="Helical" evidence="1">
    <location>
        <begin position="89"/>
        <end position="108"/>
    </location>
</feature>
<organism evidence="2 3">
    <name type="scientific">Tenebrionibacter intestinalis</name>
    <dbReference type="NCBI Taxonomy" id="2799638"/>
    <lineage>
        <taxon>Bacteria</taxon>
        <taxon>Pseudomonadati</taxon>
        <taxon>Pseudomonadota</taxon>
        <taxon>Gammaproteobacteria</taxon>
        <taxon>Enterobacterales</taxon>
        <taxon>Enterobacteriaceae</taxon>
        <taxon>Tenebrionibacter/Tenebrionicola group</taxon>
        <taxon>Tenebrionibacter</taxon>
    </lineage>
</organism>
<keyword evidence="1" id="KW-1133">Transmembrane helix</keyword>
<feature type="transmembrane region" description="Helical" evidence="1">
    <location>
        <begin position="135"/>
        <end position="160"/>
    </location>
</feature>
<dbReference type="AlphaFoldDB" id="A0A8K0V506"/>
<keyword evidence="3" id="KW-1185">Reference proteome</keyword>
<evidence type="ECO:0000313" key="3">
    <source>
        <dbReference type="Proteomes" id="UP000659047"/>
    </source>
</evidence>
<feature type="transmembrane region" description="Helical" evidence="1">
    <location>
        <begin position="167"/>
        <end position="189"/>
    </location>
</feature>
<evidence type="ECO:0000256" key="1">
    <source>
        <dbReference type="SAM" id="Phobius"/>
    </source>
</evidence>
<dbReference type="InterPro" id="IPR049458">
    <property type="entry name" value="EpsG-like"/>
</dbReference>
<protein>
    <submittedName>
        <fullName evidence="2">EpsG family protein</fullName>
    </submittedName>
</protein>
<gene>
    <name evidence="2" type="ORF">JJB97_07815</name>
</gene>
<feature type="transmembrane region" description="Helical" evidence="1">
    <location>
        <begin position="289"/>
        <end position="306"/>
    </location>
</feature>
<keyword evidence="1" id="KW-0472">Membrane</keyword>
<sequence length="317" mass="36520">MLSLAIIASIRPGTGTDYQEYSNIWYAISASLNTSQLDLHYAGIEFGYKYFIYFLSAVGDIDTFFVLNAVITIGLVYIGLYRLRDILKFNLLLAVFIFFCCFYIPYVFNAMRQGIAMGMFVFALKDFFNKKTFRVLTISVLASMLHSTGSLIFISYLIFIAELRLTLFCYITIIISTILYLSNALVKLVNIIAPGKFEHFMVSWGGVDIVSLLLRLIIIFCLLFFRYSSLQKSKALDNLLIIYITGFCLYLIFYDAAMLAARFNMFFRVLEIVIYPCLLVFLRKREKILFFLFVISVCSAQLYIAASNPDNYWEGFF</sequence>
<dbReference type="Proteomes" id="UP000659047">
    <property type="component" value="Unassembled WGS sequence"/>
</dbReference>
<feature type="transmembrane region" description="Helical" evidence="1">
    <location>
        <begin position="209"/>
        <end position="227"/>
    </location>
</feature>
<reference evidence="2" key="1">
    <citation type="submission" date="2021-01" db="EMBL/GenBank/DDBJ databases">
        <title>Intestinitalea alba gen. nov., sp. nov., a novel genus of the family Enterobacteriaceae, isolated from the gut of the plastic-eating mealworm Tenebrio molitor L.</title>
        <authorList>
            <person name="Yang Y."/>
        </authorList>
    </citation>
    <scope>NUCLEOTIDE SEQUENCE</scope>
    <source>
        <strain evidence="2">BIT-L3</strain>
    </source>
</reference>
<dbReference type="EMBL" id="JAEPBH010000016">
    <property type="protein sequence ID" value="MBK4715235.1"/>
    <property type="molecule type" value="Genomic_DNA"/>
</dbReference>
<comment type="caution">
    <text evidence="2">The sequence shown here is derived from an EMBL/GenBank/DDBJ whole genome shotgun (WGS) entry which is preliminary data.</text>
</comment>
<feature type="transmembrane region" description="Helical" evidence="1">
    <location>
        <begin position="265"/>
        <end position="282"/>
    </location>
</feature>
<dbReference type="Pfam" id="PF14897">
    <property type="entry name" value="EpsG"/>
    <property type="match status" value="1"/>
</dbReference>
<evidence type="ECO:0000313" key="2">
    <source>
        <dbReference type="EMBL" id="MBK4715235.1"/>
    </source>
</evidence>
<feature type="transmembrane region" description="Helical" evidence="1">
    <location>
        <begin position="50"/>
        <end position="77"/>
    </location>
</feature>
<feature type="transmembrane region" description="Helical" evidence="1">
    <location>
        <begin position="239"/>
        <end position="259"/>
    </location>
</feature>
<proteinExistence type="predicted"/>
<accession>A0A8K0V506</accession>
<keyword evidence="1" id="KW-0812">Transmembrane</keyword>